<comment type="subcellular location">
    <subcellularLocation>
        <location evidence="1">Cell membrane</location>
        <topology evidence="1">Multi-pass membrane protein</topology>
    </subcellularLocation>
</comment>
<evidence type="ECO:0000256" key="3">
    <source>
        <dbReference type="ARBA" id="ARBA00022692"/>
    </source>
</evidence>
<evidence type="ECO:0000256" key="5">
    <source>
        <dbReference type="ARBA" id="ARBA00023136"/>
    </source>
</evidence>
<name>A0A5S3Z832_9GAMM</name>
<gene>
    <name evidence="8" type="ORF">CWC05_02985</name>
</gene>
<dbReference type="NCBIfam" id="TIGR00361">
    <property type="entry name" value="ComEC_Rec2"/>
    <property type="match status" value="1"/>
</dbReference>
<reference evidence="9" key="2">
    <citation type="submission" date="2019-06" db="EMBL/GenBank/DDBJ databases">
        <title>Co-occurence of chitin degradation, pigmentation and bioactivity in marine Pseudoalteromonas.</title>
        <authorList>
            <person name="Sonnenschein E.C."/>
            <person name="Bech P.K."/>
        </authorList>
    </citation>
    <scope>NUCLEOTIDE SEQUENCE [LARGE SCALE GENOMIC DNA]</scope>
    <source>
        <strain evidence="9">S2897</strain>
    </source>
</reference>
<evidence type="ECO:0000256" key="1">
    <source>
        <dbReference type="ARBA" id="ARBA00004651"/>
    </source>
</evidence>
<dbReference type="STRING" id="151081.TW72_09120"/>
<evidence type="ECO:0000313" key="9">
    <source>
        <dbReference type="Proteomes" id="UP000305874"/>
    </source>
</evidence>
<evidence type="ECO:0000256" key="2">
    <source>
        <dbReference type="ARBA" id="ARBA00022475"/>
    </source>
</evidence>
<dbReference type="Pfam" id="PF03772">
    <property type="entry name" value="Competence"/>
    <property type="match status" value="1"/>
</dbReference>
<dbReference type="GO" id="GO:0030420">
    <property type="term" value="P:establishment of competence for transformation"/>
    <property type="evidence" value="ECO:0007669"/>
    <property type="project" value="InterPro"/>
</dbReference>
<dbReference type="GO" id="GO:0005886">
    <property type="term" value="C:plasma membrane"/>
    <property type="evidence" value="ECO:0007669"/>
    <property type="project" value="UniProtKB-SubCell"/>
</dbReference>
<feature type="transmembrane region" description="Helical" evidence="6">
    <location>
        <begin position="333"/>
        <end position="357"/>
    </location>
</feature>
<feature type="transmembrane region" description="Helical" evidence="6">
    <location>
        <begin position="6"/>
        <end position="27"/>
    </location>
</feature>
<dbReference type="InterPro" id="IPR004477">
    <property type="entry name" value="ComEC_N"/>
</dbReference>
<dbReference type="PANTHER" id="PTHR30619:SF1">
    <property type="entry name" value="RECOMBINATION PROTEIN 2"/>
    <property type="match status" value="1"/>
</dbReference>
<feature type="transmembrane region" description="Helical" evidence="6">
    <location>
        <begin position="300"/>
        <end position="321"/>
    </location>
</feature>
<keyword evidence="3 6" id="KW-0812">Transmembrane</keyword>
<dbReference type="Pfam" id="PF00753">
    <property type="entry name" value="Lactamase_B"/>
    <property type="match status" value="1"/>
</dbReference>
<dbReference type="AlphaFoldDB" id="A0A5S3Z832"/>
<feature type="transmembrane region" description="Helical" evidence="6">
    <location>
        <begin position="234"/>
        <end position="256"/>
    </location>
</feature>
<dbReference type="SMART" id="SM00849">
    <property type="entry name" value="Lactamase_B"/>
    <property type="match status" value="1"/>
</dbReference>
<evidence type="ECO:0000256" key="4">
    <source>
        <dbReference type="ARBA" id="ARBA00022989"/>
    </source>
</evidence>
<dbReference type="EMBL" id="PNCG01000002">
    <property type="protein sequence ID" value="TMP88412.1"/>
    <property type="molecule type" value="Genomic_DNA"/>
</dbReference>
<dbReference type="SUPFAM" id="SSF56281">
    <property type="entry name" value="Metallo-hydrolase/oxidoreductase"/>
    <property type="match status" value="1"/>
</dbReference>
<dbReference type="InterPro" id="IPR001279">
    <property type="entry name" value="Metallo-B-lactamas"/>
</dbReference>
<dbReference type="Gene3D" id="3.60.15.10">
    <property type="entry name" value="Ribonuclease Z/Hydroxyacylglutathione hydrolase-like"/>
    <property type="match status" value="1"/>
</dbReference>
<keyword evidence="2" id="KW-1003">Cell membrane</keyword>
<organism evidence="8 9">
    <name type="scientific">Pseudoalteromonas ruthenica</name>
    <dbReference type="NCBI Taxonomy" id="151081"/>
    <lineage>
        <taxon>Bacteria</taxon>
        <taxon>Pseudomonadati</taxon>
        <taxon>Pseudomonadota</taxon>
        <taxon>Gammaproteobacteria</taxon>
        <taxon>Alteromonadales</taxon>
        <taxon>Pseudoalteromonadaceae</taxon>
        <taxon>Pseudoalteromonas</taxon>
    </lineage>
</organism>
<reference evidence="8 9" key="1">
    <citation type="submission" date="2017-12" db="EMBL/GenBank/DDBJ databases">
        <authorList>
            <person name="Paulsen S."/>
            <person name="Gram L.K."/>
        </authorList>
    </citation>
    <scope>NUCLEOTIDE SEQUENCE [LARGE SCALE GENOMIC DNA]</scope>
    <source>
        <strain evidence="8 9">S2897</strain>
    </source>
</reference>
<keyword evidence="5 6" id="KW-0472">Membrane</keyword>
<feature type="transmembrane region" description="Helical" evidence="6">
    <location>
        <begin position="363"/>
        <end position="385"/>
    </location>
</feature>
<protein>
    <submittedName>
        <fullName evidence="8">DNA internalization-related competence protein ComEC/Rec2</fullName>
    </submittedName>
</protein>
<comment type="caution">
    <text evidence="8">The sequence shown here is derived from an EMBL/GenBank/DDBJ whole genome shotgun (WGS) entry which is preliminary data.</text>
</comment>
<dbReference type="RefSeq" id="WP_138547317.1">
    <property type="nucleotide sequence ID" value="NZ_PNCG01000002.1"/>
</dbReference>
<evidence type="ECO:0000259" key="7">
    <source>
        <dbReference type="SMART" id="SM00849"/>
    </source>
</evidence>
<dbReference type="Proteomes" id="UP000305874">
    <property type="component" value="Unassembled WGS sequence"/>
</dbReference>
<feature type="domain" description="Metallo-beta-lactamase" evidence="7">
    <location>
        <begin position="475"/>
        <end position="653"/>
    </location>
</feature>
<evidence type="ECO:0000313" key="8">
    <source>
        <dbReference type="EMBL" id="TMP88412.1"/>
    </source>
</evidence>
<proteinExistence type="predicted"/>
<dbReference type="InterPro" id="IPR052159">
    <property type="entry name" value="Competence_DNA_uptake"/>
</dbReference>
<dbReference type="PANTHER" id="PTHR30619">
    <property type="entry name" value="DNA INTERNALIZATION/COMPETENCE PROTEIN COMEC/REC2"/>
    <property type="match status" value="1"/>
</dbReference>
<evidence type="ECO:0000256" key="6">
    <source>
        <dbReference type="SAM" id="Phobius"/>
    </source>
</evidence>
<dbReference type="InterPro" id="IPR004797">
    <property type="entry name" value="Competence_ComEC/Rec2"/>
</dbReference>
<dbReference type="NCBIfam" id="TIGR00360">
    <property type="entry name" value="ComEC_N-term"/>
    <property type="match status" value="1"/>
</dbReference>
<dbReference type="InterPro" id="IPR035681">
    <property type="entry name" value="ComA-like_MBL"/>
</dbReference>
<feature type="transmembrane region" description="Helical" evidence="6">
    <location>
        <begin position="192"/>
        <end position="214"/>
    </location>
</feature>
<dbReference type="InterPro" id="IPR036866">
    <property type="entry name" value="RibonucZ/Hydroxyglut_hydro"/>
</dbReference>
<sequence>MAIIRVYCGVFLGFIRGAVFAIGYTLVYHQLIFTWQGPPLNGAYVEVHGTVQQTRVLGATQFVTLRLNDVADYAVPFYQNHLLSVAVHANQPVAMGAKLSADMRVKSKRWRVNYDVLDRRIYGFLHGFSFTGSSAKNITITNASPSIRQHYLTWLKAQLQPLELKGVYLALLSAERSDIEPKHNQFFKHSGIIHLLAISGLHISLLYGLCFIGIKCGLWCVAHGVRSGQWQQALTNRLVAGVALLISGIFVLLCALPISAQRAWLMLAVFVWLYFSRQHYSLSRCLLIALACVLLANPFALLNIGLWFSFLAVAAIVIALVQSQRWHWLSRYMFIQLWLFIALAPLSAATFGGFSWASAPMNLIAVPFVSFILLPLLIVVVLTGFSEPMLWLLRQLDLALSSTLEGAIELGPVLWFSTGELDTTVVIIYYLTVMAILIKPSLWPVCYAGGLFVGYCAQQWVCQPRWQLDVLDVGHGLSIVISRQGKAVVYDLGPSYFSRYSIVKNTLLPIINARGLQVEHTIISHSDNDHAGGLEHWLQAGYGHTLKPFHNGNPGICRMSELSWHGLTVRSIWPNSNQQTDNANSCVVHISDGKYNVLLSGDITEREEQQLLTLDKIRPVDVLVSAHHGSDSSSSAAFIKQAKPKVVIHSSGVRRNWQMPHPEVFARFDAHNAEQYQTKLQGGIRVQFYDTEMQIKTAKADKSYWFISD</sequence>
<dbReference type="CDD" id="cd07731">
    <property type="entry name" value="ComA-like_MBL-fold"/>
    <property type="match status" value="1"/>
</dbReference>
<accession>A0A5S3Z832</accession>
<keyword evidence="4 6" id="KW-1133">Transmembrane helix</keyword>